<dbReference type="Proteomes" id="UP000789860">
    <property type="component" value="Unassembled WGS sequence"/>
</dbReference>
<name>A0ACA9JX54_9GLOM</name>
<accession>A0ACA9JX54</accession>
<evidence type="ECO:0000313" key="2">
    <source>
        <dbReference type="Proteomes" id="UP000789860"/>
    </source>
</evidence>
<reference evidence="1" key="1">
    <citation type="submission" date="2021-06" db="EMBL/GenBank/DDBJ databases">
        <authorList>
            <person name="Kallberg Y."/>
            <person name="Tangrot J."/>
            <person name="Rosling A."/>
        </authorList>
    </citation>
    <scope>NUCLEOTIDE SEQUENCE</scope>
    <source>
        <strain evidence="1">AU212A</strain>
    </source>
</reference>
<keyword evidence="2" id="KW-1185">Reference proteome</keyword>
<dbReference type="EMBL" id="CAJVPM010000298">
    <property type="protein sequence ID" value="CAG8440817.1"/>
    <property type="molecule type" value="Genomic_DNA"/>
</dbReference>
<proteinExistence type="predicted"/>
<protein>
    <submittedName>
        <fullName evidence="1">11350_t:CDS:1</fullName>
    </submittedName>
</protein>
<comment type="caution">
    <text evidence="1">The sequence shown here is derived from an EMBL/GenBank/DDBJ whole genome shotgun (WGS) entry which is preliminary data.</text>
</comment>
<organism evidence="1 2">
    <name type="scientific">Scutellospora calospora</name>
    <dbReference type="NCBI Taxonomy" id="85575"/>
    <lineage>
        <taxon>Eukaryota</taxon>
        <taxon>Fungi</taxon>
        <taxon>Fungi incertae sedis</taxon>
        <taxon>Mucoromycota</taxon>
        <taxon>Glomeromycotina</taxon>
        <taxon>Glomeromycetes</taxon>
        <taxon>Diversisporales</taxon>
        <taxon>Gigasporaceae</taxon>
        <taxon>Scutellospora</taxon>
    </lineage>
</organism>
<sequence length="251" mass="28723">MSYGHHQTAMNKLGLVGSSQLRGPSILRSKKQANYTISNIEKSLLSGQNEFDVEIISFRSLMNLNEIFNYFENESNISRTNNIIKINYEIPLEGGEKIAYFGSNCYTGADIVIKRFKEESSIERYESAVLTTLVSQFLGNQFNNTETTSRKISFKNIYVANYYNDLYFLESKLNYFEKFNDNNGNYFSDERCKTLEAFTHFTYNYSSQKLVVSDLQGDLDTYELTDSAINSVYNLFGRTNLGIGGINNVIN</sequence>
<evidence type="ECO:0000313" key="1">
    <source>
        <dbReference type="EMBL" id="CAG8440817.1"/>
    </source>
</evidence>
<gene>
    <name evidence="1" type="ORF">SCALOS_LOCUS609</name>
</gene>